<feature type="transmembrane region" description="Helical" evidence="7">
    <location>
        <begin position="86"/>
        <end position="108"/>
    </location>
</feature>
<dbReference type="InterPro" id="IPR036259">
    <property type="entry name" value="MFS_trans_sf"/>
</dbReference>
<comment type="subcellular location">
    <subcellularLocation>
        <location evidence="1">Cell membrane</location>
        <topology evidence="1">Multi-pass membrane protein</topology>
    </subcellularLocation>
</comment>
<feature type="transmembrane region" description="Helical" evidence="7">
    <location>
        <begin position="42"/>
        <end position="65"/>
    </location>
</feature>
<feature type="region of interest" description="Disordered" evidence="6">
    <location>
        <begin position="402"/>
        <end position="438"/>
    </location>
</feature>
<evidence type="ECO:0000256" key="7">
    <source>
        <dbReference type="SAM" id="Phobius"/>
    </source>
</evidence>
<feature type="transmembrane region" description="Helical" evidence="7">
    <location>
        <begin position="208"/>
        <end position="237"/>
    </location>
</feature>
<name>A0ABY4FST9_9MICO</name>
<gene>
    <name evidence="8" type="ORF">MUN76_09670</name>
</gene>
<protein>
    <submittedName>
        <fullName evidence="8">MFS transporter</fullName>
    </submittedName>
</protein>
<feature type="compositionally biased region" description="Low complexity" evidence="6">
    <location>
        <begin position="405"/>
        <end position="426"/>
    </location>
</feature>
<feature type="transmembrane region" description="Helical" evidence="7">
    <location>
        <begin position="343"/>
        <end position="365"/>
    </location>
</feature>
<accession>A0ABY4FST9</accession>
<dbReference type="PANTHER" id="PTHR23513:SF6">
    <property type="entry name" value="MAJOR FACILITATOR SUPERFAMILY ASSOCIATED DOMAIN-CONTAINING PROTEIN"/>
    <property type="match status" value="1"/>
</dbReference>
<evidence type="ECO:0000256" key="6">
    <source>
        <dbReference type="SAM" id="MobiDB-lite"/>
    </source>
</evidence>
<dbReference type="PANTHER" id="PTHR23513">
    <property type="entry name" value="INTEGRAL MEMBRANE EFFLUX PROTEIN-RELATED"/>
    <property type="match status" value="1"/>
</dbReference>
<feature type="transmembrane region" description="Helical" evidence="7">
    <location>
        <begin position="371"/>
        <end position="392"/>
    </location>
</feature>
<reference evidence="8 9" key="1">
    <citation type="submission" date="2022-04" db="EMBL/GenBank/DDBJ databases">
        <title>Leucobacter sp. isolated from rhizosphere of onion.</title>
        <authorList>
            <person name="Won M."/>
            <person name="Lee C.-M."/>
            <person name="Woen H.-Y."/>
            <person name="Kwon S.-W."/>
        </authorList>
    </citation>
    <scope>NUCLEOTIDE SEQUENCE [LARGE SCALE GENOMIC DNA]</scope>
    <source>
        <strain evidence="8 9">H25R-14</strain>
    </source>
</reference>
<sequence>MFIALRHRIFRRLFAAHVVALLGTGLSTLAIGFLVFDISGDNAAATMGTLLAIKMLTYLLLGPFAPVIAQKFGAKRLLVTTDIARAAVAVTLPFIDSIAAAYALIFVLQSASALFTPTFQAAIPTVVTDRKQYTGALALSRLAYDLEALASPSIAGFILVIAPSSALFFGTGVGFLGSAMLILSVVLPKPSEPVRARTRTEILRGTRLMLTVPALRGTLTLHLALAAVGAIAMVLTVPLVRGGLGGSEAQAAGVLVAFGLGSIVSAAIMTPIVTRIGPRPYMLSGLLVMSAAMSGVWPALAWAPESQIYVWLSTIWFVAGLGNSAVLAPMGRVVRDSVEDADLPHVFAAQFSLAHGWWLISYPVAGWGATIWGFGPMTLMLSGFAALALIVAARLWRDPAPIAPDPTTDPTTTDLSTTDLSTTDLSSADKERIHGTPQ</sequence>
<dbReference type="EMBL" id="CP095043">
    <property type="protein sequence ID" value="UOQ59326.1"/>
    <property type="molecule type" value="Genomic_DNA"/>
</dbReference>
<feature type="transmembrane region" description="Helical" evidence="7">
    <location>
        <begin position="154"/>
        <end position="187"/>
    </location>
</feature>
<dbReference type="RefSeq" id="WP_244684272.1">
    <property type="nucleotide sequence ID" value="NZ_CP095043.1"/>
</dbReference>
<evidence type="ECO:0000256" key="3">
    <source>
        <dbReference type="ARBA" id="ARBA00022692"/>
    </source>
</evidence>
<dbReference type="InterPro" id="IPR011701">
    <property type="entry name" value="MFS"/>
</dbReference>
<evidence type="ECO:0000256" key="2">
    <source>
        <dbReference type="ARBA" id="ARBA00022475"/>
    </source>
</evidence>
<proteinExistence type="predicted"/>
<keyword evidence="4 7" id="KW-1133">Transmembrane helix</keyword>
<feature type="compositionally biased region" description="Basic and acidic residues" evidence="6">
    <location>
        <begin position="427"/>
        <end position="438"/>
    </location>
</feature>
<organism evidence="8 9">
    <name type="scientific">Leucobacter rhizosphaerae</name>
    <dbReference type="NCBI Taxonomy" id="2932245"/>
    <lineage>
        <taxon>Bacteria</taxon>
        <taxon>Bacillati</taxon>
        <taxon>Actinomycetota</taxon>
        <taxon>Actinomycetes</taxon>
        <taxon>Micrococcales</taxon>
        <taxon>Microbacteriaceae</taxon>
        <taxon>Leucobacter</taxon>
    </lineage>
</organism>
<keyword evidence="9" id="KW-1185">Reference proteome</keyword>
<dbReference type="CDD" id="cd06173">
    <property type="entry name" value="MFS_MefA_like"/>
    <property type="match status" value="1"/>
</dbReference>
<dbReference type="Pfam" id="PF07690">
    <property type="entry name" value="MFS_1"/>
    <property type="match status" value="1"/>
</dbReference>
<keyword evidence="2" id="KW-1003">Cell membrane</keyword>
<dbReference type="SUPFAM" id="SSF103473">
    <property type="entry name" value="MFS general substrate transporter"/>
    <property type="match status" value="1"/>
</dbReference>
<dbReference type="Gene3D" id="1.20.1250.20">
    <property type="entry name" value="MFS general substrate transporter like domains"/>
    <property type="match status" value="1"/>
</dbReference>
<feature type="transmembrane region" description="Helical" evidence="7">
    <location>
        <begin position="12"/>
        <end position="36"/>
    </location>
</feature>
<evidence type="ECO:0000256" key="4">
    <source>
        <dbReference type="ARBA" id="ARBA00022989"/>
    </source>
</evidence>
<keyword evidence="3 7" id="KW-0812">Transmembrane</keyword>
<evidence type="ECO:0000256" key="5">
    <source>
        <dbReference type="ARBA" id="ARBA00023136"/>
    </source>
</evidence>
<feature type="transmembrane region" description="Helical" evidence="7">
    <location>
        <begin position="249"/>
        <end position="269"/>
    </location>
</feature>
<feature type="transmembrane region" description="Helical" evidence="7">
    <location>
        <begin position="308"/>
        <end position="331"/>
    </location>
</feature>
<evidence type="ECO:0000313" key="9">
    <source>
        <dbReference type="Proteomes" id="UP000831775"/>
    </source>
</evidence>
<evidence type="ECO:0000256" key="1">
    <source>
        <dbReference type="ARBA" id="ARBA00004651"/>
    </source>
</evidence>
<feature type="transmembrane region" description="Helical" evidence="7">
    <location>
        <begin position="281"/>
        <end position="302"/>
    </location>
</feature>
<dbReference type="Proteomes" id="UP000831775">
    <property type="component" value="Chromosome"/>
</dbReference>
<evidence type="ECO:0000313" key="8">
    <source>
        <dbReference type="EMBL" id="UOQ59326.1"/>
    </source>
</evidence>
<keyword evidence="5 7" id="KW-0472">Membrane</keyword>